<gene>
    <name evidence="1" type="ORF">HHL10_20655</name>
</gene>
<dbReference type="GO" id="GO:0004177">
    <property type="term" value="F:aminopeptidase activity"/>
    <property type="evidence" value="ECO:0007669"/>
    <property type="project" value="TreeGrafter"/>
</dbReference>
<dbReference type="CDD" id="cd20169">
    <property type="entry name" value="Peptidase_M90_mtfA"/>
    <property type="match status" value="1"/>
</dbReference>
<sequence length="261" mass="29557">MLAWLRQALQQRRENRALQRRPIPEALWQLTLRRFPFLRYRSEADLQALRRMCSVFLDSKEFHGAGGFELRNDVVVAVAAQACLLVLKLGLSCYDRFVGIVLHADAVIAPREQLDDVGVLHRYDEVLAGETMSGGPVMLSWNDVYSAGALENGPAYNVVIHEFAHVLDMRDGMADGLPLLPDPQSQHRWRKVLESEFKRLCRWVDQGMSTAIDPYGCEGLEEFFAVASEAFFVTPLALKGQQPAMYRLLASYYLQDPAENI</sequence>
<dbReference type="AlphaFoldDB" id="A0A848FEA8"/>
<dbReference type="Gene3D" id="3.40.390.10">
    <property type="entry name" value="Collagenase (Catalytic Domain)"/>
    <property type="match status" value="1"/>
</dbReference>
<dbReference type="Proteomes" id="UP000574067">
    <property type="component" value="Unassembled WGS sequence"/>
</dbReference>
<name>A0A848FEA8_9BURK</name>
<dbReference type="GO" id="GO:0008237">
    <property type="term" value="F:metallopeptidase activity"/>
    <property type="evidence" value="ECO:0007669"/>
    <property type="project" value="InterPro"/>
</dbReference>
<protein>
    <submittedName>
        <fullName evidence="1">Zinc-dependent peptidase</fullName>
    </submittedName>
</protein>
<evidence type="ECO:0000313" key="1">
    <source>
        <dbReference type="EMBL" id="NML17386.1"/>
    </source>
</evidence>
<dbReference type="InterPro" id="IPR042252">
    <property type="entry name" value="MtfA_N"/>
</dbReference>
<dbReference type="PANTHER" id="PTHR30164">
    <property type="entry name" value="MTFA PEPTIDASE"/>
    <property type="match status" value="1"/>
</dbReference>
<dbReference type="SUPFAM" id="SSF55486">
    <property type="entry name" value="Metalloproteases ('zincins'), catalytic domain"/>
    <property type="match status" value="1"/>
</dbReference>
<dbReference type="PANTHER" id="PTHR30164:SF2">
    <property type="entry name" value="PROTEIN MTFA"/>
    <property type="match status" value="1"/>
</dbReference>
<reference evidence="1 2" key="1">
    <citation type="submission" date="2020-04" db="EMBL/GenBank/DDBJ databases">
        <title>Azohydromonas sp. isolated from soil.</title>
        <authorList>
            <person name="Dahal R.H."/>
        </authorList>
    </citation>
    <scope>NUCLEOTIDE SEQUENCE [LARGE SCALE GENOMIC DNA]</scope>
    <source>
        <strain evidence="1 2">G-1-1-14</strain>
    </source>
</reference>
<evidence type="ECO:0000313" key="2">
    <source>
        <dbReference type="Proteomes" id="UP000574067"/>
    </source>
</evidence>
<dbReference type="RefSeq" id="WP_169162293.1">
    <property type="nucleotide sequence ID" value="NZ_JABBFW010000018.1"/>
</dbReference>
<organism evidence="1 2">
    <name type="scientific">Azohydromonas caseinilytica</name>
    <dbReference type="NCBI Taxonomy" id="2728836"/>
    <lineage>
        <taxon>Bacteria</taxon>
        <taxon>Pseudomonadati</taxon>
        <taxon>Pseudomonadota</taxon>
        <taxon>Betaproteobacteria</taxon>
        <taxon>Burkholderiales</taxon>
        <taxon>Sphaerotilaceae</taxon>
        <taxon>Azohydromonas</taxon>
    </lineage>
</organism>
<dbReference type="GO" id="GO:0005829">
    <property type="term" value="C:cytosol"/>
    <property type="evidence" value="ECO:0007669"/>
    <property type="project" value="TreeGrafter"/>
</dbReference>
<dbReference type="InterPro" id="IPR010384">
    <property type="entry name" value="MtfA_fam"/>
</dbReference>
<comment type="caution">
    <text evidence="1">The sequence shown here is derived from an EMBL/GenBank/DDBJ whole genome shotgun (WGS) entry which is preliminary data.</text>
</comment>
<dbReference type="InterPro" id="IPR024079">
    <property type="entry name" value="MetalloPept_cat_dom_sf"/>
</dbReference>
<accession>A0A848FEA8</accession>
<proteinExistence type="predicted"/>
<dbReference type="Pfam" id="PF06167">
    <property type="entry name" value="Peptidase_M90"/>
    <property type="match status" value="1"/>
</dbReference>
<keyword evidence="2" id="KW-1185">Reference proteome</keyword>
<dbReference type="EMBL" id="JABBFW010000018">
    <property type="protein sequence ID" value="NML17386.1"/>
    <property type="molecule type" value="Genomic_DNA"/>
</dbReference>
<dbReference type="Gene3D" id="1.10.472.150">
    <property type="entry name" value="Glucose-regulated metallo-peptidase M90, N-terminal domain"/>
    <property type="match status" value="1"/>
</dbReference>